<dbReference type="Gene3D" id="1.20.1290.10">
    <property type="entry name" value="AhpD-like"/>
    <property type="match status" value="1"/>
</dbReference>
<accession>W0V289</accession>
<dbReference type="eggNOG" id="COG2128">
    <property type="taxonomic scope" value="Bacteria"/>
</dbReference>
<organism evidence="2 3">
    <name type="scientific">Janthinobacterium agaricidamnosum NBRC 102515 = DSM 9628</name>
    <dbReference type="NCBI Taxonomy" id="1349767"/>
    <lineage>
        <taxon>Bacteria</taxon>
        <taxon>Pseudomonadati</taxon>
        <taxon>Pseudomonadota</taxon>
        <taxon>Betaproteobacteria</taxon>
        <taxon>Burkholderiales</taxon>
        <taxon>Oxalobacteraceae</taxon>
        <taxon>Janthinobacterium</taxon>
    </lineage>
</organism>
<dbReference type="KEGG" id="jag:GJA_784"/>
<protein>
    <recommendedName>
        <fullName evidence="1">Carboxymuconolactone decarboxylase-like domain-containing protein</fullName>
    </recommendedName>
</protein>
<dbReference type="HOGENOM" id="CLU_082760_5_1_4"/>
<gene>
    <name evidence="2" type="ORF">GJA_784</name>
</gene>
<dbReference type="InterPro" id="IPR003779">
    <property type="entry name" value="CMD-like"/>
</dbReference>
<dbReference type="PATRIC" id="fig|1349767.4.peg.2491"/>
<dbReference type="AlphaFoldDB" id="W0V289"/>
<dbReference type="SUPFAM" id="SSF69118">
    <property type="entry name" value="AhpD-like"/>
    <property type="match status" value="1"/>
</dbReference>
<dbReference type="InterPro" id="IPR004675">
    <property type="entry name" value="AhpD_core"/>
</dbReference>
<dbReference type="RefSeq" id="WP_038488954.1">
    <property type="nucleotide sequence ID" value="NZ_BCTH01000053.1"/>
</dbReference>
<dbReference type="GO" id="GO:0051920">
    <property type="term" value="F:peroxiredoxin activity"/>
    <property type="evidence" value="ECO:0007669"/>
    <property type="project" value="InterPro"/>
</dbReference>
<dbReference type="PANTHER" id="PTHR35446">
    <property type="entry name" value="SI:CH211-175M2.5"/>
    <property type="match status" value="1"/>
</dbReference>
<name>W0V289_9BURK</name>
<sequence length="184" mass="18876">MARLTLHTLDTAPADSRPFVEKAIANNGYLPNLIGVLANAPVALETYLTVAGINGRASLSLAEREVVQITAARIHGCDFCVAGHSAVALKKAGQPVETVRALQHGTATGDSKLDAVAAFASAVIATRGAVGDSAYQAFIGAGYHEQQALEVVLGISLATLCNFANSLAGTPVNPQLTPYLPGAI</sequence>
<keyword evidence="3" id="KW-1185">Reference proteome</keyword>
<evidence type="ECO:0000313" key="2">
    <source>
        <dbReference type="EMBL" id="CDG81443.1"/>
    </source>
</evidence>
<evidence type="ECO:0000259" key="1">
    <source>
        <dbReference type="Pfam" id="PF02627"/>
    </source>
</evidence>
<proteinExistence type="predicted"/>
<feature type="domain" description="Carboxymuconolactone decarboxylase-like" evidence="1">
    <location>
        <begin position="54"/>
        <end position="116"/>
    </location>
</feature>
<dbReference type="EMBL" id="HG322949">
    <property type="protein sequence ID" value="CDG81443.1"/>
    <property type="molecule type" value="Genomic_DNA"/>
</dbReference>
<dbReference type="Proteomes" id="UP000027604">
    <property type="component" value="Chromosome I"/>
</dbReference>
<evidence type="ECO:0000313" key="3">
    <source>
        <dbReference type="Proteomes" id="UP000027604"/>
    </source>
</evidence>
<dbReference type="OrthoDB" id="9801997at2"/>
<dbReference type="PANTHER" id="PTHR35446:SF3">
    <property type="entry name" value="CMD DOMAIN-CONTAINING PROTEIN"/>
    <property type="match status" value="1"/>
</dbReference>
<dbReference type="InterPro" id="IPR029032">
    <property type="entry name" value="AhpD-like"/>
</dbReference>
<dbReference type="NCBIfam" id="TIGR00778">
    <property type="entry name" value="ahpD_dom"/>
    <property type="match status" value="1"/>
</dbReference>
<dbReference type="Pfam" id="PF02627">
    <property type="entry name" value="CMD"/>
    <property type="match status" value="1"/>
</dbReference>
<reference evidence="2 3" key="1">
    <citation type="journal article" date="2015" name="Genome Announc.">
        <title>Genome Sequence of Mushroom Soft-Rot Pathogen Janthinobacterium agaricidamnosum.</title>
        <authorList>
            <person name="Graupner K."/>
            <person name="Lackner G."/>
            <person name="Hertweck C."/>
        </authorList>
    </citation>
    <scope>NUCLEOTIDE SEQUENCE [LARGE SCALE GENOMIC DNA]</scope>
    <source>
        <strain evidence="3">NBRC 102515 / DSM 9628</strain>
    </source>
</reference>
<dbReference type="STRING" id="1349767.GJA_784"/>